<accession>A0A484G4J7</accession>
<dbReference type="PANTHER" id="PTHR35896:SF3">
    <property type="entry name" value="MAJOR FACILITATOR SUPERFAMILY TRANSPORTER"/>
    <property type="match status" value="1"/>
</dbReference>
<sequence>MPLRTLGGDDFFHARTLSNRCHGRANWDFESELPIIERKAPYCKPTSRETFLDVLFHYNRETETTMGYPSPVKSKLLFIGLSIGLPKPSSGKTVMSSPLFRELREDSDEEYTATDSKASTMPEKFGLDVRYETGGGFRHWFAHRIFSKSEYDPVDDPDGQRDDETILRRQLEKRQTSLMIWRSVAIVLGAALVVTLLLTPRPPRRYPQPEEGTDNVLRWMKEAESFPGHHWCGPTTDDAKARGCTFNKLHNRWMSPACAADFEPARTAVLDALKGDIPEFKFYRDVNGKPGAEISDTELENLPILTPQWTTVGHHMTHCMYLLLQAAAAMNLGTKADMVVHAWEHAKHCATVILNNTKRVPEWNDVASFGHSQSGVCW</sequence>
<dbReference type="AlphaFoldDB" id="A0A484G4J7"/>
<dbReference type="Proteomes" id="UP000014480">
    <property type="component" value="Unassembled WGS sequence"/>
</dbReference>
<evidence type="ECO:0000256" key="1">
    <source>
        <dbReference type="SAM" id="Phobius"/>
    </source>
</evidence>
<reference evidence="3" key="1">
    <citation type="journal article" date="2013" name="New Phytol.">
        <title>Comparative genomic and transcriptomic analyses reveal the hemibiotrophic stage shift of Colletotrichum fungi.</title>
        <authorList>
            <person name="Gan P."/>
            <person name="Ikeda K."/>
            <person name="Irieda H."/>
            <person name="Narusaka M."/>
            <person name="O'Connell R.J."/>
            <person name="Narusaka Y."/>
            <person name="Takano Y."/>
            <person name="Kubo Y."/>
            <person name="Shirasu K."/>
        </authorList>
    </citation>
    <scope>NUCLEOTIDE SEQUENCE [LARGE SCALE GENOMIC DNA]</scope>
    <source>
        <strain evidence="3">104-T / ATCC 96160 / CBS 514.97 / LARS 414 / MAFF 240422</strain>
    </source>
</reference>
<dbReference type="EMBL" id="AMCV02000004">
    <property type="protein sequence ID" value="TDZ24724.1"/>
    <property type="molecule type" value="Genomic_DNA"/>
</dbReference>
<proteinExistence type="predicted"/>
<reference evidence="3" key="2">
    <citation type="journal article" date="2019" name="Mol. Plant Microbe Interact.">
        <title>Genome sequence resources for four phytopathogenic fungi from the Colletotrichum orbiculare species complex.</title>
        <authorList>
            <person name="Gan P."/>
            <person name="Tsushima A."/>
            <person name="Narusaka M."/>
            <person name="Narusaka Y."/>
            <person name="Takano Y."/>
            <person name="Kubo Y."/>
            <person name="Shirasu K."/>
        </authorList>
    </citation>
    <scope>GENOME REANNOTATION</scope>
    <source>
        <strain evidence="3">104-T / ATCC 96160 / CBS 514.97 / LARS 414 / MAFF 240422</strain>
    </source>
</reference>
<keyword evidence="3" id="KW-1185">Reference proteome</keyword>
<evidence type="ECO:0000313" key="3">
    <source>
        <dbReference type="Proteomes" id="UP000014480"/>
    </source>
</evidence>
<evidence type="ECO:0000313" key="2">
    <source>
        <dbReference type="EMBL" id="TDZ24724.1"/>
    </source>
</evidence>
<feature type="transmembrane region" description="Helical" evidence="1">
    <location>
        <begin position="178"/>
        <end position="198"/>
    </location>
</feature>
<name>A0A484G4J7_COLOR</name>
<keyword evidence="1" id="KW-1133">Transmembrane helix</keyword>
<protein>
    <submittedName>
        <fullName evidence="2">Uncharacterized protein</fullName>
    </submittedName>
</protein>
<comment type="caution">
    <text evidence="2">The sequence shown here is derived from an EMBL/GenBank/DDBJ whole genome shotgun (WGS) entry which is preliminary data.</text>
</comment>
<dbReference type="PANTHER" id="PTHR35896">
    <property type="entry name" value="IG-LIKE DOMAIN-CONTAINING PROTEIN"/>
    <property type="match status" value="1"/>
</dbReference>
<dbReference type="InterPro" id="IPR053008">
    <property type="entry name" value="Phomopsin_biosynth_assoc"/>
</dbReference>
<organism evidence="2 3">
    <name type="scientific">Colletotrichum orbiculare (strain 104-T / ATCC 96160 / CBS 514.97 / LARS 414 / MAFF 240422)</name>
    <name type="common">Cucumber anthracnose fungus</name>
    <name type="synonym">Colletotrichum lagenarium</name>
    <dbReference type="NCBI Taxonomy" id="1213857"/>
    <lineage>
        <taxon>Eukaryota</taxon>
        <taxon>Fungi</taxon>
        <taxon>Dikarya</taxon>
        <taxon>Ascomycota</taxon>
        <taxon>Pezizomycotina</taxon>
        <taxon>Sordariomycetes</taxon>
        <taxon>Hypocreomycetidae</taxon>
        <taxon>Glomerellales</taxon>
        <taxon>Glomerellaceae</taxon>
        <taxon>Colletotrichum</taxon>
        <taxon>Colletotrichum orbiculare species complex</taxon>
    </lineage>
</organism>
<keyword evidence="1" id="KW-0812">Transmembrane</keyword>
<gene>
    <name evidence="2" type="ORF">Cob_v002385</name>
</gene>
<keyword evidence="1" id="KW-0472">Membrane</keyword>
<dbReference type="OrthoDB" id="3501153at2759"/>